<gene>
    <name evidence="7" type="ORF">FHR04_14685</name>
</gene>
<dbReference type="Gene3D" id="1.10.3720.10">
    <property type="entry name" value="MetI-like"/>
    <property type="match status" value="2"/>
</dbReference>
<dbReference type="GO" id="GO:0055085">
    <property type="term" value="P:transmembrane transport"/>
    <property type="evidence" value="ECO:0007669"/>
    <property type="project" value="InterPro"/>
</dbReference>
<dbReference type="Pfam" id="PF00528">
    <property type="entry name" value="BPD_transp_1"/>
    <property type="match status" value="2"/>
</dbReference>
<feature type="domain" description="ABC transmembrane type-1" evidence="6">
    <location>
        <begin position="601"/>
        <end position="792"/>
    </location>
</feature>
<keyword evidence="2 5" id="KW-0812">Transmembrane</keyword>
<keyword evidence="3 5" id="KW-1133">Transmembrane helix</keyword>
<dbReference type="EMBL" id="VDMO01000016">
    <property type="protein sequence ID" value="TNM69818.1"/>
    <property type="molecule type" value="Genomic_DNA"/>
</dbReference>
<organism evidence="7 8">
    <name type="scientific">Deinococcus radiopugnans ATCC 19172</name>
    <dbReference type="NCBI Taxonomy" id="585398"/>
    <lineage>
        <taxon>Bacteria</taxon>
        <taxon>Thermotogati</taxon>
        <taxon>Deinococcota</taxon>
        <taxon>Deinococci</taxon>
        <taxon>Deinococcales</taxon>
        <taxon>Deinococcaceae</taxon>
        <taxon>Deinococcus</taxon>
    </lineage>
</organism>
<feature type="domain" description="ABC transmembrane type-1" evidence="6">
    <location>
        <begin position="324"/>
        <end position="520"/>
    </location>
</feature>
<comment type="subcellular location">
    <subcellularLocation>
        <location evidence="5">Cell membrane</location>
        <topology evidence="5">Multi-pass membrane protein</topology>
    </subcellularLocation>
    <subcellularLocation>
        <location evidence="1">Membrane</location>
        <topology evidence="1">Multi-pass membrane protein</topology>
    </subcellularLocation>
</comment>
<reference evidence="7 8" key="1">
    <citation type="submission" date="2019-06" db="EMBL/GenBank/DDBJ databases">
        <title>Genome sequence of Deinococcus radiopugnans ATCC 19172.</title>
        <authorList>
            <person name="Maclea K.S."/>
            <person name="Maynard C.R."/>
        </authorList>
    </citation>
    <scope>NUCLEOTIDE SEQUENCE [LARGE SCALE GENOMIC DNA]</scope>
    <source>
        <strain evidence="7 8">ATCC 19172</strain>
    </source>
</reference>
<feature type="transmembrane region" description="Helical" evidence="5">
    <location>
        <begin position="328"/>
        <end position="350"/>
    </location>
</feature>
<evidence type="ECO:0000256" key="1">
    <source>
        <dbReference type="ARBA" id="ARBA00004141"/>
    </source>
</evidence>
<feature type="transmembrane region" description="Helical" evidence="5">
    <location>
        <begin position="607"/>
        <end position="627"/>
    </location>
</feature>
<feature type="transmembrane region" description="Helical" evidence="5">
    <location>
        <begin position="302"/>
        <end position="322"/>
    </location>
</feature>
<dbReference type="SUPFAM" id="SSF161098">
    <property type="entry name" value="MetI-like"/>
    <property type="match status" value="2"/>
</dbReference>
<feature type="transmembrane region" description="Helical" evidence="5">
    <location>
        <begin position="551"/>
        <end position="576"/>
    </location>
</feature>
<evidence type="ECO:0000256" key="2">
    <source>
        <dbReference type="ARBA" id="ARBA00022692"/>
    </source>
</evidence>
<keyword evidence="5" id="KW-0813">Transport</keyword>
<name>A0A5C4Y484_9DEIO</name>
<comment type="caution">
    <text evidence="7">The sequence shown here is derived from an EMBL/GenBank/DDBJ whole genome shotgun (WGS) entry which is preliminary data.</text>
</comment>
<evidence type="ECO:0000256" key="3">
    <source>
        <dbReference type="ARBA" id="ARBA00022989"/>
    </source>
</evidence>
<evidence type="ECO:0000259" key="6">
    <source>
        <dbReference type="PROSITE" id="PS50928"/>
    </source>
</evidence>
<feature type="transmembrane region" description="Helical" evidence="5">
    <location>
        <begin position="105"/>
        <end position="124"/>
    </location>
</feature>
<feature type="transmembrane region" description="Helical" evidence="5">
    <location>
        <begin position="273"/>
        <end position="295"/>
    </location>
</feature>
<feature type="transmembrane region" description="Helical" evidence="5">
    <location>
        <begin position="404"/>
        <end position="427"/>
    </location>
</feature>
<keyword evidence="4 5" id="KW-0472">Membrane</keyword>
<feature type="transmembrane region" description="Helical" evidence="5">
    <location>
        <begin position="130"/>
        <end position="147"/>
    </location>
</feature>
<feature type="transmembrane region" description="Helical" evidence="5">
    <location>
        <begin position="664"/>
        <end position="680"/>
    </location>
</feature>
<evidence type="ECO:0000256" key="5">
    <source>
        <dbReference type="RuleBase" id="RU363032"/>
    </source>
</evidence>
<protein>
    <submittedName>
        <fullName evidence="7">Iron ABC transporter permease</fullName>
    </submittedName>
</protein>
<evidence type="ECO:0000313" key="7">
    <source>
        <dbReference type="EMBL" id="TNM69818.1"/>
    </source>
</evidence>
<accession>A0A5C4Y484</accession>
<feature type="transmembrane region" description="Helical" evidence="5">
    <location>
        <begin position="727"/>
        <end position="750"/>
    </location>
</feature>
<dbReference type="CDD" id="cd06261">
    <property type="entry name" value="TM_PBP2"/>
    <property type="match status" value="2"/>
</dbReference>
<feature type="transmembrane region" description="Helical" evidence="5">
    <location>
        <begin position="159"/>
        <end position="179"/>
    </location>
</feature>
<feature type="transmembrane region" description="Helical" evidence="5">
    <location>
        <begin position="250"/>
        <end position="267"/>
    </location>
</feature>
<dbReference type="Proteomes" id="UP000313988">
    <property type="component" value="Unassembled WGS sequence"/>
</dbReference>
<dbReference type="PANTHER" id="PTHR43496">
    <property type="entry name" value="PROTEIN LPLB"/>
    <property type="match status" value="1"/>
</dbReference>
<feature type="transmembrane region" description="Helical" evidence="5">
    <location>
        <begin position="218"/>
        <end position="238"/>
    </location>
</feature>
<feature type="transmembrane region" description="Helical" evidence="5">
    <location>
        <begin position="639"/>
        <end position="658"/>
    </location>
</feature>
<dbReference type="PROSITE" id="PS50928">
    <property type="entry name" value="ABC_TM1"/>
    <property type="match status" value="2"/>
</dbReference>
<dbReference type="GO" id="GO:0005886">
    <property type="term" value="C:plasma membrane"/>
    <property type="evidence" value="ECO:0007669"/>
    <property type="project" value="UniProtKB-SubCell"/>
</dbReference>
<proteinExistence type="inferred from homology"/>
<dbReference type="PANTHER" id="PTHR43496:SF1">
    <property type="entry name" value="POLYGALACTURONAN_RHAMNOGALACTURONAN TRANSPORT SYSTEM PERMEASE PROTEIN YTEP"/>
    <property type="match status" value="1"/>
</dbReference>
<dbReference type="InterPro" id="IPR035906">
    <property type="entry name" value="MetI-like_sf"/>
</dbReference>
<dbReference type="AlphaFoldDB" id="A0A5C4Y484"/>
<feature type="transmembrane region" description="Helical" evidence="5">
    <location>
        <begin position="78"/>
        <end position="98"/>
    </location>
</feature>
<evidence type="ECO:0000256" key="4">
    <source>
        <dbReference type="ARBA" id="ARBA00023136"/>
    </source>
</evidence>
<comment type="similarity">
    <text evidence="5">Belongs to the binding-protein-dependent transport system permease family.</text>
</comment>
<feature type="transmembrane region" description="Helical" evidence="5">
    <location>
        <begin position="39"/>
        <end position="58"/>
    </location>
</feature>
<sequence length="807" mass="85522">MGRQRHPRPHHLALDEGGLSITTAVTPPVSERNRAGVQVALLLWPLLGLLAFAFLPWTREGRAFLAGGPSGLELLGTLPVLWVPLVALVATLALSFLGRATRAPPTLAAALGGFLVTAFFIVFRNQPADLGALITSLALLSVTGMALSDTGVIKADRFIASSTLWVGLFLILFVMFPLYRVLRNAFGETGFSLEAFRSVLSSPAFFVLENETTARSEATLALIATGVGAVAGLGMSLWRRVSVWATVRNTVLAALGVGLFAALYFGFGALRNSVLLAVSVATAATALALAFALLGTRSRAPFGPYLFLPLALAGYAIGSLAASTPQTAGLGLLFKAVGVLAGLGLAWWLTRRRITAGRLLGVFSLLPIITPPFVIGFALIFLLGRQGLITKDIFGLDTDALLGPLGVGIAQTLAYTPIAYLVLVGVVQSLNGTLEEAAVTLGASRWHVLKTVIWPLVRPGLANAFLLTIIESLADFGNPFVMGGSFLSTEVYFAVEFSPAEASVYGTVLLALSVSAFLAQQAWLGRTSFTTITGKPAAGMVTPLPPVLERVLLFVFMIWVLFVGAVYGSMFFGALVKLWGFDNTFTFEHIRNLSVGSLGVFFNTLKIAALSSVPVLILSVVIAYLITRQKFFGRGFIELGSLLSFAVPGTVIGIGYILALNSGFAYMTGTMLILIVAFIFRNMPVGIRSAVANLRQIDPALEEASTTLRAGSLTTLWRVVMPLIRPALISALIFAFVRAMTAISQIIFLISPDHKVVTSEVLSMVERGQLGDAAALSALLVFTLAVVIALMTWAVGRMGGPKTGISV</sequence>
<feature type="transmembrane region" description="Helical" evidence="5">
    <location>
        <begin position="362"/>
        <end position="384"/>
    </location>
</feature>
<feature type="transmembrane region" description="Helical" evidence="5">
    <location>
        <begin position="770"/>
        <end position="795"/>
    </location>
</feature>
<evidence type="ECO:0000313" key="8">
    <source>
        <dbReference type="Proteomes" id="UP000313988"/>
    </source>
</evidence>
<dbReference type="OrthoDB" id="57323at2"/>
<dbReference type="InterPro" id="IPR000515">
    <property type="entry name" value="MetI-like"/>
</dbReference>